<keyword evidence="2" id="KW-1185">Reference proteome</keyword>
<proteinExistence type="predicted"/>
<name>A0ABN5FJH6_9PROT</name>
<dbReference type="EMBL" id="CP024199">
    <property type="protein sequence ID" value="AUG54822.1"/>
    <property type="molecule type" value="Genomic_DNA"/>
</dbReference>
<sequence>MIAASIWRHRQSPAQQAILAIKNPSKTAKTRQRRRACSYPCDEWQTTGMTNFSTQHRPSIMYG</sequence>
<gene>
    <name evidence="1" type="ORF">CSC3H3_20430</name>
</gene>
<dbReference type="Proteomes" id="UP000233458">
    <property type="component" value="Chromosome"/>
</dbReference>
<reference evidence="1 2" key="1">
    <citation type="submission" date="2017-10" db="EMBL/GenBank/DDBJ databases">
        <title>Biodiversity and function of Thalassospira species in the particle-attached aromatic-hydrocarbon-degrading consortia from the surface seawater of the China South Sea.</title>
        <authorList>
            <person name="Dong C."/>
            <person name="Liu R."/>
            <person name="Shao Z."/>
        </authorList>
    </citation>
    <scope>NUCLEOTIDE SEQUENCE [LARGE SCALE GENOMIC DNA]</scope>
    <source>
        <strain evidence="1 2">CSC3H3</strain>
    </source>
</reference>
<evidence type="ECO:0000313" key="2">
    <source>
        <dbReference type="Proteomes" id="UP000233458"/>
    </source>
</evidence>
<evidence type="ECO:0000313" key="1">
    <source>
        <dbReference type="EMBL" id="AUG54822.1"/>
    </source>
</evidence>
<protein>
    <submittedName>
        <fullName evidence="1">Uncharacterized protein</fullName>
    </submittedName>
</protein>
<accession>A0ABN5FJH6</accession>
<organism evidence="1 2">
    <name type="scientific">Thalassospira marina</name>
    <dbReference type="NCBI Taxonomy" id="2048283"/>
    <lineage>
        <taxon>Bacteria</taxon>
        <taxon>Pseudomonadati</taxon>
        <taxon>Pseudomonadota</taxon>
        <taxon>Alphaproteobacteria</taxon>
        <taxon>Rhodospirillales</taxon>
        <taxon>Thalassospiraceae</taxon>
        <taxon>Thalassospira</taxon>
    </lineage>
</organism>